<dbReference type="PROSITE" id="PS51898">
    <property type="entry name" value="TYR_RECOMBINASE"/>
    <property type="match status" value="1"/>
</dbReference>
<feature type="active site" evidence="10">
    <location>
        <position position="149"/>
    </location>
</feature>
<dbReference type="NCBIfam" id="NF040815">
    <property type="entry name" value="recomb_XerA_Arch"/>
    <property type="match status" value="1"/>
</dbReference>
<dbReference type="GO" id="GO:0003677">
    <property type="term" value="F:DNA binding"/>
    <property type="evidence" value="ECO:0007669"/>
    <property type="project" value="UniProtKB-UniRule"/>
</dbReference>
<feature type="active site" evidence="10">
    <location>
        <position position="245"/>
    </location>
</feature>
<dbReference type="Gene3D" id="1.10.443.10">
    <property type="entry name" value="Intergrase catalytic core"/>
    <property type="match status" value="1"/>
</dbReference>
<sequence length="299" mass="34303">MDWQTATKGFANYLKLEKSLAKHSVEAYGRDIEKLYQFFSAKEPMLLPLEIQKANLKDFLEWINHLGMLATTQARILSGIKAFYKYLVLEDFLQQSPAELLESPKTIRKLPDVLSVNEVEELIAALDLSRPENTRNKAMLETLYSCGLRVSELINLRLSDLFLDDEFVKITGKGNKERLVPIGQTAIKSIQIYRNQVRNHVLIAKGNEDYIFLNKRGSKLSRTTVFTLIKDLALQIGLKKNISPHTFRHSFATHLIEGGADLRAVQEMLGHESITTTEIYTHLDRDFLKQTIREFHPRS</sequence>
<evidence type="ECO:0000256" key="2">
    <source>
        <dbReference type="ARBA" id="ARBA00010450"/>
    </source>
</evidence>
<feature type="domain" description="Core-binding (CB)" evidence="12">
    <location>
        <begin position="1"/>
        <end position="88"/>
    </location>
</feature>
<feature type="active site" description="O-(3'-phospho-DNA)-tyrosine intermediate" evidence="10">
    <location>
        <position position="280"/>
    </location>
</feature>
<dbReference type="OrthoDB" id="9801717at2"/>
<dbReference type="PROSITE" id="PS51900">
    <property type="entry name" value="CB"/>
    <property type="match status" value="1"/>
</dbReference>
<evidence type="ECO:0000256" key="6">
    <source>
        <dbReference type="ARBA" id="ARBA00022908"/>
    </source>
</evidence>
<dbReference type="SUPFAM" id="SSF47823">
    <property type="entry name" value="lambda integrase-like, N-terminal domain"/>
    <property type="match status" value="1"/>
</dbReference>
<evidence type="ECO:0000256" key="3">
    <source>
        <dbReference type="ARBA" id="ARBA00022490"/>
    </source>
</evidence>
<reference evidence="13 14" key="1">
    <citation type="submission" date="2016-07" db="EMBL/GenBank/DDBJ databases">
        <title>Genome of Pelobium manganitolerans.</title>
        <authorList>
            <person name="Wu S."/>
            <person name="Wang G."/>
        </authorList>
    </citation>
    <scope>NUCLEOTIDE SEQUENCE [LARGE SCALE GENOMIC DNA]</scope>
    <source>
        <strain evidence="13 14">YS-25</strain>
    </source>
</reference>
<dbReference type="EMBL" id="MBTA01000023">
    <property type="protein sequence ID" value="RKD16381.1"/>
    <property type="molecule type" value="Genomic_DNA"/>
</dbReference>
<dbReference type="InterPro" id="IPR044068">
    <property type="entry name" value="CB"/>
</dbReference>
<feature type="domain" description="Tyr recombinase" evidence="11">
    <location>
        <begin position="109"/>
        <end position="293"/>
    </location>
</feature>
<dbReference type="GO" id="GO:0006313">
    <property type="term" value="P:DNA transposition"/>
    <property type="evidence" value="ECO:0007669"/>
    <property type="project" value="UniProtKB-UniRule"/>
</dbReference>
<dbReference type="GO" id="GO:0051301">
    <property type="term" value="P:cell division"/>
    <property type="evidence" value="ECO:0007669"/>
    <property type="project" value="UniProtKB-KW"/>
</dbReference>
<dbReference type="InterPro" id="IPR013762">
    <property type="entry name" value="Integrase-like_cat_sf"/>
</dbReference>
<feature type="active site" evidence="10">
    <location>
        <position position="173"/>
    </location>
</feature>
<comment type="similarity">
    <text evidence="2">Belongs to the 'phage' integrase family. XerD subfamily.</text>
</comment>
<dbReference type="CDD" id="cd00798">
    <property type="entry name" value="INT_XerDC_C"/>
    <property type="match status" value="1"/>
</dbReference>
<comment type="caution">
    <text evidence="13">The sequence shown here is derived from an EMBL/GenBank/DDBJ whole genome shotgun (WGS) entry which is preliminary data.</text>
</comment>
<keyword evidence="4 10" id="KW-0132">Cell division</keyword>
<comment type="similarity">
    <text evidence="10">Belongs to the 'phage' integrase family. XerC subfamily.</text>
</comment>
<dbReference type="InterPro" id="IPR011932">
    <property type="entry name" value="Recomb_XerD"/>
</dbReference>
<feature type="active site" evidence="10">
    <location>
        <position position="248"/>
    </location>
</feature>
<dbReference type="GO" id="GO:0009037">
    <property type="term" value="F:tyrosine-based site-specific recombinase activity"/>
    <property type="evidence" value="ECO:0007669"/>
    <property type="project" value="UniProtKB-UniRule"/>
</dbReference>
<accession>A0A419S6B6</accession>
<evidence type="ECO:0000256" key="10">
    <source>
        <dbReference type="HAMAP-Rule" id="MF_01808"/>
    </source>
</evidence>
<comment type="subcellular location">
    <subcellularLocation>
        <location evidence="1 10">Cytoplasm</location>
    </subcellularLocation>
</comment>
<evidence type="ECO:0000256" key="4">
    <source>
        <dbReference type="ARBA" id="ARBA00022618"/>
    </source>
</evidence>
<evidence type="ECO:0000256" key="1">
    <source>
        <dbReference type="ARBA" id="ARBA00004496"/>
    </source>
</evidence>
<dbReference type="PANTHER" id="PTHR30349:SF81">
    <property type="entry name" value="TYROSINE RECOMBINASE XERC"/>
    <property type="match status" value="1"/>
</dbReference>
<protein>
    <recommendedName>
        <fullName evidence="10">Tyrosine recombinase XerC</fullName>
    </recommendedName>
</protein>
<proteinExistence type="inferred from homology"/>
<dbReference type="NCBIfam" id="TIGR02225">
    <property type="entry name" value="recomb_XerD"/>
    <property type="match status" value="1"/>
</dbReference>
<keyword evidence="7 10" id="KW-0238">DNA-binding</keyword>
<dbReference type="InterPro" id="IPR004107">
    <property type="entry name" value="Integrase_SAM-like_N"/>
</dbReference>
<evidence type="ECO:0000256" key="8">
    <source>
        <dbReference type="ARBA" id="ARBA00023172"/>
    </source>
</evidence>
<dbReference type="SUPFAM" id="SSF56349">
    <property type="entry name" value="DNA breaking-rejoining enzymes"/>
    <property type="match status" value="1"/>
</dbReference>
<dbReference type="InterPro" id="IPR050090">
    <property type="entry name" value="Tyrosine_recombinase_XerCD"/>
</dbReference>
<dbReference type="Proteomes" id="UP000283433">
    <property type="component" value="Unassembled WGS sequence"/>
</dbReference>
<evidence type="ECO:0000256" key="9">
    <source>
        <dbReference type="ARBA" id="ARBA00023306"/>
    </source>
</evidence>
<dbReference type="InterPro" id="IPR011010">
    <property type="entry name" value="DNA_brk_join_enz"/>
</dbReference>
<dbReference type="GO" id="GO:0007059">
    <property type="term" value="P:chromosome segregation"/>
    <property type="evidence" value="ECO:0007669"/>
    <property type="project" value="UniProtKB-UniRule"/>
</dbReference>
<dbReference type="GO" id="GO:0005737">
    <property type="term" value="C:cytoplasm"/>
    <property type="evidence" value="ECO:0007669"/>
    <property type="project" value="UniProtKB-SubCell"/>
</dbReference>
<dbReference type="PANTHER" id="PTHR30349">
    <property type="entry name" value="PHAGE INTEGRASE-RELATED"/>
    <property type="match status" value="1"/>
</dbReference>
<dbReference type="NCBIfam" id="NF001399">
    <property type="entry name" value="PRK00283.1"/>
    <property type="match status" value="1"/>
</dbReference>
<dbReference type="Pfam" id="PF00589">
    <property type="entry name" value="Phage_integrase"/>
    <property type="match status" value="1"/>
</dbReference>
<dbReference type="AlphaFoldDB" id="A0A419S6B6"/>
<evidence type="ECO:0000259" key="12">
    <source>
        <dbReference type="PROSITE" id="PS51900"/>
    </source>
</evidence>
<comment type="subunit">
    <text evidence="10">Forms a cyclic heterotetrameric complex composed of two molecules of XerC and two molecules of XerD.</text>
</comment>
<dbReference type="Pfam" id="PF02899">
    <property type="entry name" value="Phage_int_SAM_1"/>
    <property type="match status" value="1"/>
</dbReference>
<dbReference type="InterPro" id="IPR010998">
    <property type="entry name" value="Integrase_recombinase_N"/>
</dbReference>
<evidence type="ECO:0000256" key="5">
    <source>
        <dbReference type="ARBA" id="ARBA00022829"/>
    </source>
</evidence>
<keyword evidence="6 10" id="KW-0229">DNA integration</keyword>
<comment type="function">
    <text evidence="10">Site-specific tyrosine recombinase, which acts by catalyzing the cutting and rejoining of the recombining DNA molecules. The XerC-XerD complex is essential to convert dimers of the bacterial chromosome into monomers to permit their segregation at cell division. It also contributes to the segregational stability of plasmids.</text>
</comment>
<evidence type="ECO:0000313" key="14">
    <source>
        <dbReference type="Proteomes" id="UP000283433"/>
    </source>
</evidence>
<feature type="active site" evidence="10">
    <location>
        <position position="271"/>
    </location>
</feature>
<keyword evidence="5 10" id="KW-0159">Chromosome partition</keyword>
<dbReference type="HAMAP" id="MF_01808">
    <property type="entry name" value="Recomb_XerC_XerD"/>
    <property type="match status" value="1"/>
</dbReference>
<keyword evidence="3 10" id="KW-0963">Cytoplasm</keyword>
<name>A0A419S6B6_9SPHI</name>
<dbReference type="Gene3D" id="1.10.150.130">
    <property type="match status" value="1"/>
</dbReference>
<dbReference type="InterPro" id="IPR002104">
    <property type="entry name" value="Integrase_catalytic"/>
</dbReference>
<dbReference type="InterPro" id="IPR023009">
    <property type="entry name" value="Tyrosine_recombinase_XerC/XerD"/>
</dbReference>
<gene>
    <name evidence="10" type="primary">xerC</name>
    <name evidence="13" type="ORF">BCY91_05320</name>
</gene>
<dbReference type="RefSeq" id="WP_120181870.1">
    <property type="nucleotide sequence ID" value="NZ_MBTA01000023.1"/>
</dbReference>
<keyword evidence="14" id="KW-1185">Reference proteome</keyword>
<keyword evidence="8 10" id="KW-0233">DNA recombination</keyword>
<evidence type="ECO:0000259" key="11">
    <source>
        <dbReference type="PROSITE" id="PS51898"/>
    </source>
</evidence>
<evidence type="ECO:0000313" key="13">
    <source>
        <dbReference type="EMBL" id="RKD16381.1"/>
    </source>
</evidence>
<keyword evidence="9 10" id="KW-0131">Cell cycle</keyword>
<evidence type="ECO:0000256" key="7">
    <source>
        <dbReference type="ARBA" id="ARBA00023125"/>
    </source>
</evidence>
<organism evidence="13 14">
    <name type="scientific">Pelobium manganitolerans</name>
    <dbReference type="NCBI Taxonomy" id="1842495"/>
    <lineage>
        <taxon>Bacteria</taxon>
        <taxon>Pseudomonadati</taxon>
        <taxon>Bacteroidota</taxon>
        <taxon>Sphingobacteriia</taxon>
        <taxon>Sphingobacteriales</taxon>
        <taxon>Sphingobacteriaceae</taxon>
        <taxon>Pelobium</taxon>
    </lineage>
</organism>